<dbReference type="GeneID" id="25729973"/>
<evidence type="ECO:0000313" key="3">
    <source>
        <dbReference type="Proteomes" id="UP000054498"/>
    </source>
</evidence>
<feature type="compositionally biased region" description="Gly residues" evidence="1">
    <location>
        <begin position="62"/>
        <end position="75"/>
    </location>
</feature>
<dbReference type="Proteomes" id="UP000054498">
    <property type="component" value="Unassembled WGS sequence"/>
</dbReference>
<dbReference type="EMBL" id="KK103545">
    <property type="protein sequence ID" value="KIY95366.1"/>
    <property type="molecule type" value="Genomic_DNA"/>
</dbReference>
<dbReference type="RefSeq" id="XP_013894386.1">
    <property type="nucleotide sequence ID" value="XM_014038932.1"/>
</dbReference>
<keyword evidence="3" id="KW-1185">Reference proteome</keyword>
<name>A0A0D2M1N2_9CHLO</name>
<dbReference type="AlphaFoldDB" id="A0A0D2M1N2"/>
<sequence length="124" mass="11975">MALGRSMSYRPSAQLSNNFDLSGLALGSFTSKGEGSVLLAPTPSISAATGGGVLQSGTSIGSSGGGAGGGGGGLTKSGSIRPAHRGGGLATNSSVGPALLKSRSILSPAPQPAARHTLYPQQGR</sequence>
<evidence type="ECO:0000256" key="1">
    <source>
        <dbReference type="SAM" id="MobiDB-lite"/>
    </source>
</evidence>
<feature type="region of interest" description="Disordered" evidence="1">
    <location>
        <begin position="48"/>
        <end position="124"/>
    </location>
</feature>
<protein>
    <submittedName>
        <fullName evidence="2">Uncharacterized protein</fullName>
    </submittedName>
</protein>
<organism evidence="2 3">
    <name type="scientific">Monoraphidium neglectum</name>
    <dbReference type="NCBI Taxonomy" id="145388"/>
    <lineage>
        <taxon>Eukaryota</taxon>
        <taxon>Viridiplantae</taxon>
        <taxon>Chlorophyta</taxon>
        <taxon>core chlorophytes</taxon>
        <taxon>Chlorophyceae</taxon>
        <taxon>CS clade</taxon>
        <taxon>Sphaeropleales</taxon>
        <taxon>Selenastraceae</taxon>
        <taxon>Monoraphidium</taxon>
    </lineage>
</organism>
<dbReference type="KEGG" id="mng:MNEG_12595"/>
<accession>A0A0D2M1N2</accession>
<reference evidence="2 3" key="1">
    <citation type="journal article" date="2013" name="BMC Genomics">
        <title>Reconstruction of the lipid metabolism for the microalga Monoraphidium neglectum from its genome sequence reveals characteristics suitable for biofuel production.</title>
        <authorList>
            <person name="Bogen C."/>
            <person name="Al-Dilaimi A."/>
            <person name="Albersmeier A."/>
            <person name="Wichmann J."/>
            <person name="Grundmann M."/>
            <person name="Rupp O."/>
            <person name="Lauersen K.J."/>
            <person name="Blifernez-Klassen O."/>
            <person name="Kalinowski J."/>
            <person name="Goesmann A."/>
            <person name="Mussgnug J.H."/>
            <person name="Kruse O."/>
        </authorList>
    </citation>
    <scope>NUCLEOTIDE SEQUENCE [LARGE SCALE GENOMIC DNA]</scope>
    <source>
        <strain evidence="2 3">SAG 48.87</strain>
    </source>
</reference>
<evidence type="ECO:0000313" key="2">
    <source>
        <dbReference type="EMBL" id="KIY95366.1"/>
    </source>
</evidence>
<proteinExistence type="predicted"/>
<gene>
    <name evidence="2" type="ORF">MNEG_12595</name>
</gene>